<evidence type="ECO:0000256" key="1">
    <source>
        <dbReference type="ARBA" id="ARBA00045658"/>
    </source>
</evidence>
<dbReference type="Pfam" id="PF02492">
    <property type="entry name" value="cobW"/>
    <property type="match status" value="1"/>
</dbReference>
<dbReference type="Gene3D" id="3.40.50.300">
    <property type="entry name" value="P-loop containing nucleotide triphosphate hydrolases"/>
    <property type="match status" value="1"/>
</dbReference>
<name>A0A077FFY2_9PSED</name>
<dbReference type="PANTHER" id="PTHR13748:SF46">
    <property type="entry name" value="ZINC CHAPERONE YEIR"/>
    <property type="match status" value="1"/>
</dbReference>
<dbReference type="HOGENOM" id="CLU_017452_1_2_6"/>
<dbReference type="CDD" id="cd03112">
    <property type="entry name" value="CobW-like"/>
    <property type="match status" value="1"/>
</dbReference>
<reference evidence="4 5" key="1">
    <citation type="submission" date="2014-07" db="EMBL/GenBank/DDBJ databases">
        <authorList>
            <person name="Lee K."/>
            <person name="Lim J.Y."/>
            <person name="Hwang I."/>
        </authorList>
    </citation>
    <scope>NUCLEOTIDE SEQUENCE [LARGE SCALE GENOMIC DNA]</scope>
    <source>
        <strain evidence="4 5">KL28</strain>
    </source>
</reference>
<sequence length="323" mass="35822">MLQNIPTHVIAGPLGAGKTSLIRQLMAQRPVNERWAILINEFGQIGLDAALLSTDDQGIAMGEVAGGCLCCVNGAPFQVGLGRLLRKAKPHRLFIEPSGLGHPLQLLEQLRQPPWRGVLAVQPAVMVLDAEQLAAGSALPEAQQDALADAGLLVLNKSQGLDDEKRLWITSQLPRQPLYWTEQGRLPLSELPTQVFAPGETASVDKLVLPNTTGPTAALWINPQEPICSIQDAAEGWSIGWRWHPQQRFERSRLEQLLRDFDWRRAKLVIHSPQGWQSINAVGGQGDLHWQPSEWRRDSRIELIFTSAQDQKLLQQAMQACRL</sequence>
<feature type="domain" description="CobW C-terminal" evidence="3">
    <location>
        <begin position="240"/>
        <end position="322"/>
    </location>
</feature>
<dbReference type="InterPro" id="IPR051316">
    <property type="entry name" value="Zinc-reg_GTPase_activator"/>
</dbReference>
<gene>
    <name evidence="4" type="ORF">PSAKL28_52270</name>
</gene>
<organism evidence="4 5">
    <name type="scientific">Pseudomonas alkylphenolica</name>
    <dbReference type="NCBI Taxonomy" id="237609"/>
    <lineage>
        <taxon>Bacteria</taxon>
        <taxon>Pseudomonadati</taxon>
        <taxon>Pseudomonadota</taxon>
        <taxon>Gammaproteobacteria</taxon>
        <taxon>Pseudomonadales</taxon>
        <taxon>Pseudomonadaceae</taxon>
        <taxon>Pseudomonas</taxon>
    </lineage>
</organism>
<dbReference type="GO" id="GO:0005737">
    <property type="term" value="C:cytoplasm"/>
    <property type="evidence" value="ECO:0007669"/>
    <property type="project" value="TreeGrafter"/>
</dbReference>
<dbReference type="InterPro" id="IPR003495">
    <property type="entry name" value="CobW/HypB/UreG_nucleotide-bd"/>
</dbReference>
<evidence type="ECO:0000259" key="3">
    <source>
        <dbReference type="Pfam" id="PF07683"/>
    </source>
</evidence>
<dbReference type="EMBL" id="CP009048">
    <property type="protein sequence ID" value="AIL64367.1"/>
    <property type="molecule type" value="Genomic_DNA"/>
</dbReference>
<protein>
    <submittedName>
        <fullName evidence="4">Cobalamin synthesis protein/P47K family protein</fullName>
    </submittedName>
</protein>
<comment type="function">
    <text evidence="1">Zinc chaperone that directly transfers zinc cofactor to target proteins, thereby activating them. Zinc is transferred from the CXCC motif in the GTPase domain to the zinc binding site in target proteins in a process requiring GTP hydrolysis.</text>
</comment>
<dbReference type="PANTHER" id="PTHR13748">
    <property type="entry name" value="COBW-RELATED"/>
    <property type="match status" value="1"/>
</dbReference>
<dbReference type="OrthoDB" id="9808822at2"/>
<dbReference type="Proteomes" id="UP000028931">
    <property type="component" value="Chromosome"/>
</dbReference>
<evidence type="ECO:0000313" key="5">
    <source>
        <dbReference type="Proteomes" id="UP000028931"/>
    </source>
</evidence>
<accession>A0A077FFY2</accession>
<evidence type="ECO:0000259" key="2">
    <source>
        <dbReference type="Pfam" id="PF02492"/>
    </source>
</evidence>
<dbReference type="InterPro" id="IPR011629">
    <property type="entry name" value="CobW-like_C"/>
</dbReference>
<dbReference type="eggNOG" id="COG0523">
    <property type="taxonomic scope" value="Bacteria"/>
</dbReference>
<feature type="domain" description="CobW/HypB/UreG nucleotide-binding" evidence="2">
    <location>
        <begin position="6"/>
        <end position="165"/>
    </location>
</feature>
<dbReference type="RefSeq" id="WP_038616039.1">
    <property type="nucleotide sequence ID" value="NZ_CP009048.1"/>
</dbReference>
<dbReference type="AlphaFoldDB" id="A0A077FFY2"/>
<dbReference type="KEGG" id="palk:PSAKL28_52270"/>
<proteinExistence type="predicted"/>
<dbReference type="SUPFAM" id="SSF52540">
    <property type="entry name" value="P-loop containing nucleoside triphosphate hydrolases"/>
    <property type="match status" value="1"/>
</dbReference>
<dbReference type="InterPro" id="IPR027417">
    <property type="entry name" value="P-loop_NTPase"/>
</dbReference>
<evidence type="ECO:0000313" key="4">
    <source>
        <dbReference type="EMBL" id="AIL64367.1"/>
    </source>
</evidence>
<dbReference type="Pfam" id="PF07683">
    <property type="entry name" value="CobW_C"/>
    <property type="match status" value="1"/>
</dbReference>